<dbReference type="Proteomes" id="UP000193834">
    <property type="component" value="Unassembled WGS sequence"/>
</dbReference>
<evidence type="ECO:0000313" key="1">
    <source>
        <dbReference type="EMBL" id="SMG26475.1"/>
    </source>
</evidence>
<dbReference type="PANTHER" id="PTHR40042">
    <property type="entry name" value="HYPOTHETICAL MEMBRANE SPANNING PROTEIN"/>
    <property type="match status" value="1"/>
</dbReference>
<name>A0A1X7JEJ9_9BACL</name>
<keyword evidence="2" id="KW-1185">Reference proteome</keyword>
<gene>
    <name evidence="1" type="ORF">SAMN06295960_1514</name>
</gene>
<dbReference type="RefSeq" id="WP_085493649.1">
    <property type="nucleotide sequence ID" value="NZ_FXAZ01000001.1"/>
</dbReference>
<accession>A0A1X7JEJ9</accession>
<organism evidence="1 2">
    <name type="scientific">Paenibacillus aquistagni</name>
    <dbReference type="NCBI Taxonomy" id="1852522"/>
    <lineage>
        <taxon>Bacteria</taxon>
        <taxon>Bacillati</taxon>
        <taxon>Bacillota</taxon>
        <taxon>Bacilli</taxon>
        <taxon>Bacillales</taxon>
        <taxon>Paenibacillaceae</taxon>
        <taxon>Paenibacillus</taxon>
    </lineage>
</organism>
<evidence type="ECO:0000313" key="2">
    <source>
        <dbReference type="Proteomes" id="UP000193834"/>
    </source>
</evidence>
<sequence>MRLSFFWSRSFLSQRWVLWTLFISNLLGTIYGYYWYGGQLKYTWEHDLKWQIIFVPDSPTASLFFTLAILFLICGHKKTQGPLYYVRVIIEALAVVTSVKYGVWACAIIFAGAYHGESLIWQDWMLVASHLAMAVEALLFVRLFRFGAVAIGVAAAWTWLNDILDYTYDIFPWLPAPLYEHVREVAVFTSVLTGLSAAAALAAWMYRERLERKMSL</sequence>
<protein>
    <submittedName>
        <fullName evidence="1">Uncharacterized membrane protein YpjA</fullName>
    </submittedName>
</protein>
<dbReference type="AlphaFoldDB" id="A0A1X7JEJ9"/>
<dbReference type="OrthoDB" id="152213at2"/>
<reference evidence="1 2" key="1">
    <citation type="submission" date="2017-04" db="EMBL/GenBank/DDBJ databases">
        <authorList>
            <person name="Afonso C.L."/>
            <person name="Miller P.J."/>
            <person name="Scott M.A."/>
            <person name="Spackman E."/>
            <person name="Goraichik I."/>
            <person name="Dimitrov K.M."/>
            <person name="Suarez D.L."/>
            <person name="Swayne D.E."/>
        </authorList>
    </citation>
    <scope>NUCLEOTIDE SEQUENCE [LARGE SCALE GENOMIC DNA]</scope>
    <source>
        <strain evidence="1 2">11</strain>
    </source>
</reference>
<dbReference type="Pfam" id="PF07187">
    <property type="entry name" value="DUF1405"/>
    <property type="match status" value="1"/>
</dbReference>
<dbReference type="InterPro" id="IPR009845">
    <property type="entry name" value="DUF1405"/>
</dbReference>
<dbReference type="STRING" id="1852522.SAMN06295960_1514"/>
<proteinExistence type="predicted"/>
<dbReference type="PANTHER" id="PTHR40042:SF1">
    <property type="entry name" value="DUF1405 DOMAIN-CONTAINING PROTEIN"/>
    <property type="match status" value="1"/>
</dbReference>
<dbReference type="EMBL" id="FXAZ01000001">
    <property type="protein sequence ID" value="SMG26475.1"/>
    <property type="molecule type" value="Genomic_DNA"/>
</dbReference>